<comment type="subcellular location">
    <subcellularLocation>
        <location evidence="1">Membrane</location>
        <topology evidence="1">Multi-pass membrane protein</topology>
    </subcellularLocation>
</comment>
<dbReference type="PANTHER" id="PTHR37422">
    <property type="entry name" value="TEICHURONIC ACID BIOSYNTHESIS PROTEIN TUAE"/>
    <property type="match status" value="1"/>
</dbReference>
<keyword evidence="2 5" id="KW-0812">Transmembrane</keyword>
<feature type="domain" description="O-antigen ligase-related" evidence="6">
    <location>
        <begin position="212"/>
        <end position="343"/>
    </location>
</feature>
<sequence>MTALILSGLVLFFALAVYRREWGVYLTVLLLPAYQIRFSVGFLPLTFLESAVLLLGLVQIIDLTRRRAWREALKNLTRSPASAAFAGLFLLAAFLSIFTGPSLVKAAGIFKAYFFEAVLFSALVILIIDTREKLSRLIQCIALLVAYLSVFGIYQFLTLHNLPTSWWAVNVASRRITSLLNHPNALALLLGPSLAFLVFVRKNRLVWAVLPLGAIAMYLSFSRAAWLALLVGVVIVGLFTEHRNRILLASAAAALLILSVPYSRQKLVELSFGADPSRENRLVLWSAAADILKKSPLFGAGLTGFREEYQSYPLGPDRVVQNYPHNFFLNFWLETGLLGMLAITALIFLFYKRLVTLWRHEEFKNLTLGMAAAMAMILLHGMVDVPYFKNDLAVAFWMLFALPYLKFLPS</sequence>
<dbReference type="GO" id="GO:0016020">
    <property type="term" value="C:membrane"/>
    <property type="evidence" value="ECO:0007669"/>
    <property type="project" value="UniProtKB-SubCell"/>
</dbReference>
<evidence type="ECO:0000256" key="3">
    <source>
        <dbReference type="ARBA" id="ARBA00022989"/>
    </source>
</evidence>
<feature type="transmembrane region" description="Helical" evidence="5">
    <location>
        <begin position="110"/>
        <end position="128"/>
    </location>
</feature>
<evidence type="ECO:0000256" key="4">
    <source>
        <dbReference type="ARBA" id="ARBA00023136"/>
    </source>
</evidence>
<protein>
    <recommendedName>
        <fullName evidence="6">O-antigen ligase-related domain-containing protein</fullName>
    </recommendedName>
</protein>
<reference evidence="7 8" key="1">
    <citation type="journal article" date="2016" name="Nat. Commun.">
        <title>Thousands of microbial genomes shed light on interconnected biogeochemical processes in an aquifer system.</title>
        <authorList>
            <person name="Anantharaman K."/>
            <person name="Brown C.T."/>
            <person name="Hug L.A."/>
            <person name="Sharon I."/>
            <person name="Castelle C.J."/>
            <person name="Probst A.J."/>
            <person name="Thomas B.C."/>
            <person name="Singh A."/>
            <person name="Wilkins M.J."/>
            <person name="Karaoz U."/>
            <person name="Brodie E.L."/>
            <person name="Williams K.H."/>
            <person name="Hubbard S.S."/>
            <person name="Banfield J.F."/>
        </authorList>
    </citation>
    <scope>NUCLEOTIDE SEQUENCE [LARGE SCALE GENOMIC DNA]</scope>
</reference>
<keyword evidence="3 5" id="KW-1133">Transmembrane helix</keyword>
<feature type="transmembrane region" description="Helical" evidence="5">
    <location>
        <begin position="82"/>
        <end position="104"/>
    </location>
</feature>
<evidence type="ECO:0000256" key="1">
    <source>
        <dbReference type="ARBA" id="ARBA00004141"/>
    </source>
</evidence>
<feature type="transmembrane region" description="Helical" evidence="5">
    <location>
        <begin position="245"/>
        <end position="262"/>
    </location>
</feature>
<gene>
    <name evidence="7" type="ORF">A3K06_00835</name>
</gene>
<keyword evidence="4 5" id="KW-0472">Membrane</keyword>
<feature type="transmembrane region" description="Helical" evidence="5">
    <location>
        <begin position="363"/>
        <end position="381"/>
    </location>
</feature>
<evidence type="ECO:0000313" key="8">
    <source>
        <dbReference type="Proteomes" id="UP000176547"/>
    </source>
</evidence>
<dbReference type="InterPro" id="IPR051533">
    <property type="entry name" value="WaaL-like"/>
</dbReference>
<evidence type="ECO:0000256" key="2">
    <source>
        <dbReference type="ARBA" id="ARBA00022692"/>
    </source>
</evidence>
<evidence type="ECO:0000313" key="7">
    <source>
        <dbReference type="EMBL" id="OGE74610.1"/>
    </source>
</evidence>
<feature type="transmembrane region" description="Helical" evidence="5">
    <location>
        <begin position="331"/>
        <end position="351"/>
    </location>
</feature>
<dbReference type="InterPro" id="IPR007016">
    <property type="entry name" value="O-antigen_ligase-rel_domated"/>
</dbReference>
<organism evidence="7 8">
    <name type="scientific">Candidatus Doudnabacteria bacterium RIFCSPHIGHO2_01_52_17</name>
    <dbReference type="NCBI Taxonomy" id="1817820"/>
    <lineage>
        <taxon>Bacteria</taxon>
        <taxon>Candidatus Doudnaibacteriota</taxon>
    </lineage>
</organism>
<comment type="caution">
    <text evidence="7">The sequence shown here is derived from an EMBL/GenBank/DDBJ whole genome shotgun (WGS) entry which is preliminary data.</text>
</comment>
<feature type="transmembrane region" description="Helical" evidence="5">
    <location>
        <begin position="179"/>
        <end position="200"/>
    </location>
</feature>
<feature type="transmembrane region" description="Helical" evidence="5">
    <location>
        <begin position="212"/>
        <end position="239"/>
    </location>
</feature>
<feature type="transmembrane region" description="Helical" evidence="5">
    <location>
        <begin position="387"/>
        <end position="405"/>
    </location>
</feature>
<evidence type="ECO:0000256" key="5">
    <source>
        <dbReference type="SAM" id="Phobius"/>
    </source>
</evidence>
<dbReference type="PANTHER" id="PTHR37422:SF13">
    <property type="entry name" value="LIPOPOLYSACCHARIDE BIOSYNTHESIS PROTEIN PA4999-RELATED"/>
    <property type="match status" value="1"/>
</dbReference>
<name>A0A1F5NB13_9BACT</name>
<accession>A0A1F5NB13</accession>
<feature type="transmembrane region" description="Helical" evidence="5">
    <location>
        <begin position="140"/>
        <end position="159"/>
    </location>
</feature>
<feature type="transmembrane region" description="Helical" evidence="5">
    <location>
        <begin position="43"/>
        <end position="61"/>
    </location>
</feature>
<dbReference type="AlphaFoldDB" id="A0A1F5NB13"/>
<evidence type="ECO:0000259" key="6">
    <source>
        <dbReference type="Pfam" id="PF04932"/>
    </source>
</evidence>
<dbReference type="Pfam" id="PF04932">
    <property type="entry name" value="Wzy_C"/>
    <property type="match status" value="1"/>
</dbReference>
<dbReference type="EMBL" id="MFEG01000051">
    <property type="protein sequence ID" value="OGE74610.1"/>
    <property type="molecule type" value="Genomic_DNA"/>
</dbReference>
<dbReference type="Proteomes" id="UP000176547">
    <property type="component" value="Unassembled WGS sequence"/>
</dbReference>
<proteinExistence type="predicted"/>